<evidence type="ECO:0000256" key="2">
    <source>
        <dbReference type="ARBA" id="ARBA00022723"/>
    </source>
</evidence>
<dbReference type="CDD" id="cd16025">
    <property type="entry name" value="PAS_like"/>
    <property type="match status" value="1"/>
</dbReference>
<dbReference type="PANTHER" id="PTHR42693:SF43">
    <property type="entry name" value="BLL2667 PROTEIN"/>
    <property type="match status" value="1"/>
</dbReference>
<dbReference type="GO" id="GO:0046872">
    <property type="term" value="F:metal ion binding"/>
    <property type="evidence" value="ECO:0007669"/>
    <property type="project" value="UniProtKB-KW"/>
</dbReference>
<dbReference type="Gene3D" id="3.40.720.10">
    <property type="entry name" value="Alkaline Phosphatase, subunit A"/>
    <property type="match status" value="1"/>
</dbReference>
<evidence type="ECO:0000256" key="3">
    <source>
        <dbReference type="ARBA" id="ARBA00022801"/>
    </source>
</evidence>
<keyword evidence="3" id="KW-0378">Hydrolase</keyword>
<dbReference type="GO" id="GO:0016787">
    <property type="term" value="F:hydrolase activity"/>
    <property type="evidence" value="ECO:0007669"/>
    <property type="project" value="UniProtKB-KW"/>
</dbReference>
<dbReference type="AlphaFoldDB" id="A0AA41XKX4"/>
<dbReference type="InterPro" id="IPR000917">
    <property type="entry name" value="Sulfatase_N"/>
</dbReference>
<dbReference type="PANTHER" id="PTHR42693">
    <property type="entry name" value="ARYLSULFATASE FAMILY MEMBER"/>
    <property type="match status" value="1"/>
</dbReference>
<dbReference type="PROSITE" id="PS00523">
    <property type="entry name" value="SULFATASE_1"/>
    <property type="match status" value="1"/>
</dbReference>
<sequence>MSFVVEMRGKQMAEFQGKIAHDIRDSVPDWAPYVEPQAKPGAPNVLFIIWDDMGFGSWERFGGRIRMPNMDRLAARGIQFSQFHTTALCSPTRASLLTGRNATSNGMSVIGEMASGFPNSSCLIPAENGFISEVLREAGYNTLAVGKWHLSPATEMSMGASKRTWPLGRGFDRFYGFLGGLTDQWYPDLWYDNHQIEPPATPAEGYHLSKDLTDKAVEFLIDSASTAPGKPWFLYFAPGACHAPHHVFKDWSDRYKGVFDDGYELYRETTLARQIELGLVPADTVLPPLNPMADETSADGKPWPASEIVKPWEALTDAERTLFVRQAEVYAGFASYTDDQVGRILDHLEATGQADNTIIVTLSDNGASAEGGPSGSVNENRWYNGVPENPEKNALLVDELGLETTHPHYSNGWATAFNTPFKMYKTHASWEGGTADPLIISWPAGGIEPGGTRDGYIHVTDLAPTLYDLLDITPPDTVRHVPQTPLEGVSHAAVVKDAVAEQPKKTQFYSMFGTRAMWAEGWQASTIHAATPSGWSHFDQDRWTLYHLDSDRNQLHDLSSTEPEKLAELKRLWEDQAEIYHGYPLEDRSVAEIAATAAADAPELFDFGASLTLYPGGSEVPERSFQMINTSFRIEASITVQDAGADGVIFSAGGRFGGHALYLRDGVPVYVYNWLGEREQRIEGSGPLLVGGHILTVDFLKTGHEGPSPSGPVILTVDGTEAARADIRIQPAYFSLNGEGVNIGRDRGQPVSGDYSSPFPLTGATIATVVLTPGDDAVVDHHRELEAGFHRD</sequence>
<evidence type="ECO:0000313" key="6">
    <source>
        <dbReference type="EMBL" id="MCS5727991.1"/>
    </source>
</evidence>
<name>A0AA41XKX4_9MICO</name>
<dbReference type="Gene3D" id="3.30.1120.10">
    <property type="match status" value="1"/>
</dbReference>
<comment type="similarity">
    <text evidence="1">Belongs to the sulfatase family.</text>
</comment>
<keyword evidence="2" id="KW-0479">Metal-binding</keyword>
<dbReference type="InterPro" id="IPR017850">
    <property type="entry name" value="Alkaline_phosphatase_core_sf"/>
</dbReference>
<dbReference type="InterPro" id="IPR050738">
    <property type="entry name" value="Sulfatase"/>
</dbReference>
<keyword evidence="4" id="KW-0106">Calcium</keyword>
<evidence type="ECO:0000313" key="7">
    <source>
        <dbReference type="Proteomes" id="UP001165587"/>
    </source>
</evidence>
<dbReference type="RefSeq" id="WP_259573104.1">
    <property type="nucleotide sequence ID" value="NZ_JANLCL010000008.1"/>
</dbReference>
<evidence type="ECO:0000259" key="5">
    <source>
        <dbReference type="Pfam" id="PF00884"/>
    </source>
</evidence>
<dbReference type="Proteomes" id="UP001165587">
    <property type="component" value="Unassembled WGS sequence"/>
</dbReference>
<protein>
    <submittedName>
        <fullName evidence="6">Arylsulfatase</fullName>
    </submittedName>
</protein>
<dbReference type="SUPFAM" id="SSF53649">
    <property type="entry name" value="Alkaline phosphatase-like"/>
    <property type="match status" value="1"/>
</dbReference>
<dbReference type="PROSITE" id="PS00149">
    <property type="entry name" value="SULFATASE_2"/>
    <property type="match status" value="1"/>
</dbReference>
<dbReference type="Pfam" id="PF00884">
    <property type="entry name" value="Sulfatase"/>
    <property type="match status" value="1"/>
</dbReference>
<comment type="caution">
    <text evidence="6">The sequence shown here is derived from an EMBL/GenBank/DDBJ whole genome shotgun (WGS) entry which is preliminary data.</text>
</comment>
<dbReference type="EMBL" id="JANLCK010000018">
    <property type="protein sequence ID" value="MCS5727991.1"/>
    <property type="molecule type" value="Genomic_DNA"/>
</dbReference>
<feature type="domain" description="Sulfatase N-terminal" evidence="5">
    <location>
        <begin position="43"/>
        <end position="472"/>
    </location>
</feature>
<accession>A0AA41XKX4</accession>
<gene>
    <name evidence="6" type="ORF">N1028_18995</name>
</gene>
<organism evidence="6 7">
    <name type="scientific">Herbiconiux oxytropis</name>
    <dbReference type="NCBI Taxonomy" id="2970915"/>
    <lineage>
        <taxon>Bacteria</taxon>
        <taxon>Bacillati</taxon>
        <taxon>Actinomycetota</taxon>
        <taxon>Actinomycetes</taxon>
        <taxon>Micrococcales</taxon>
        <taxon>Microbacteriaceae</taxon>
        <taxon>Herbiconiux</taxon>
    </lineage>
</organism>
<reference evidence="6" key="1">
    <citation type="submission" date="2022-08" db="EMBL/GenBank/DDBJ databases">
        <authorList>
            <person name="Deng Y."/>
            <person name="Han X.-F."/>
            <person name="Zhang Y.-Q."/>
        </authorList>
    </citation>
    <scope>NUCLEOTIDE SEQUENCE</scope>
    <source>
        <strain evidence="6">CPCC 203407</strain>
    </source>
</reference>
<evidence type="ECO:0000256" key="4">
    <source>
        <dbReference type="ARBA" id="ARBA00022837"/>
    </source>
</evidence>
<dbReference type="InterPro" id="IPR024607">
    <property type="entry name" value="Sulfatase_CS"/>
</dbReference>
<keyword evidence="7" id="KW-1185">Reference proteome</keyword>
<proteinExistence type="inferred from homology"/>
<evidence type="ECO:0000256" key="1">
    <source>
        <dbReference type="ARBA" id="ARBA00008779"/>
    </source>
</evidence>